<dbReference type="KEGG" id="osu:NT6N_31710"/>
<name>A0AAT9FQG6_9BACT</name>
<reference evidence="1" key="1">
    <citation type="submission" date="2024-07" db="EMBL/GenBank/DDBJ databases">
        <title>Complete genome sequence of Verrucomicrobiaceae bacterium NT6N.</title>
        <authorList>
            <person name="Huang C."/>
            <person name="Takami H."/>
            <person name="Hamasaki K."/>
        </authorList>
    </citation>
    <scope>NUCLEOTIDE SEQUENCE</scope>
    <source>
        <strain evidence="1">NT6N</strain>
    </source>
</reference>
<dbReference type="EMBL" id="AP026866">
    <property type="protein sequence ID" value="BDS08131.1"/>
    <property type="molecule type" value="Genomic_DNA"/>
</dbReference>
<protein>
    <submittedName>
        <fullName evidence="1">Uncharacterized protein</fullName>
    </submittedName>
</protein>
<evidence type="ECO:0000313" key="1">
    <source>
        <dbReference type="EMBL" id="BDS08131.1"/>
    </source>
</evidence>
<dbReference type="AlphaFoldDB" id="A0AAT9FQG6"/>
<proteinExistence type="predicted"/>
<gene>
    <name evidence="1" type="ORF">NT6N_31710</name>
</gene>
<accession>A0AAT9FQG6</accession>
<sequence length="180" mass="20263">MNEMDGKKARRGKGLKITAVLLLLLGAVGYGYFRYQHPYGSSHHCSKMFPLFFHEYAEDHDGNYPSAGGEAASLALLVDYGMPVKFLAGKSVSPSDTEKYYAQHGTLSDEVCGWHYVEGLKNTDPSELAIMWPKVPLGHNGERLKRPAYEVIFIDGSIRYIEVTKWQGFLADQERLRTSR</sequence>
<organism evidence="1">
    <name type="scientific">Oceaniferula spumae</name>
    <dbReference type="NCBI Taxonomy" id="2979115"/>
    <lineage>
        <taxon>Bacteria</taxon>
        <taxon>Pseudomonadati</taxon>
        <taxon>Verrucomicrobiota</taxon>
        <taxon>Verrucomicrobiia</taxon>
        <taxon>Verrucomicrobiales</taxon>
        <taxon>Verrucomicrobiaceae</taxon>
        <taxon>Oceaniferula</taxon>
    </lineage>
</organism>